<dbReference type="SUPFAM" id="SSF55874">
    <property type="entry name" value="ATPase domain of HSP90 chaperone/DNA topoisomerase II/histidine kinase"/>
    <property type="match status" value="1"/>
</dbReference>
<keyword evidence="4" id="KW-0418">Kinase</keyword>
<dbReference type="PANTHER" id="PTHR24421:SF10">
    <property type="entry name" value="NITRATE_NITRITE SENSOR PROTEIN NARQ"/>
    <property type="match status" value="1"/>
</dbReference>
<dbReference type="InterPro" id="IPR011990">
    <property type="entry name" value="TPR-like_helical_dom_sf"/>
</dbReference>
<keyword evidence="5" id="KW-0902">Two-component regulatory system</keyword>
<evidence type="ECO:0000256" key="5">
    <source>
        <dbReference type="ARBA" id="ARBA00023012"/>
    </source>
</evidence>
<dbReference type="InterPro" id="IPR036890">
    <property type="entry name" value="HATPase_C_sf"/>
</dbReference>
<keyword evidence="7" id="KW-0472">Membrane</keyword>
<dbReference type="PROSITE" id="PS50109">
    <property type="entry name" value="HIS_KIN"/>
    <property type="match status" value="1"/>
</dbReference>
<keyword evidence="3" id="KW-0808">Transferase</keyword>
<feature type="domain" description="Histidine kinase" evidence="8">
    <location>
        <begin position="423"/>
        <end position="599"/>
    </location>
</feature>
<reference evidence="10" key="1">
    <citation type="journal article" date="2019" name="Int. J. Syst. Evol. Microbiol.">
        <title>The Global Catalogue of Microorganisms (GCM) 10K type strain sequencing project: providing services to taxonomists for standard genome sequencing and annotation.</title>
        <authorList>
            <consortium name="The Broad Institute Genomics Platform"/>
            <consortium name="The Broad Institute Genome Sequencing Center for Infectious Disease"/>
            <person name="Wu L."/>
            <person name="Ma J."/>
        </authorList>
    </citation>
    <scope>NUCLEOTIDE SEQUENCE [LARGE SCALE GENOMIC DNA]</scope>
    <source>
        <strain evidence="10">JCM 17925</strain>
    </source>
</reference>
<keyword evidence="6" id="KW-0175">Coiled coil</keyword>
<comment type="catalytic activity">
    <reaction evidence="1">
        <text>ATP + protein L-histidine = ADP + protein N-phospho-L-histidine.</text>
        <dbReference type="EC" id="2.7.13.3"/>
    </reaction>
</comment>
<dbReference type="InterPro" id="IPR003594">
    <property type="entry name" value="HATPase_dom"/>
</dbReference>
<protein>
    <recommendedName>
        <fullName evidence="2">histidine kinase</fullName>
        <ecNumber evidence="2">2.7.13.3</ecNumber>
    </recommendedName>
</protein>
<name>A0ABP8KRR4_9BACT</name>
<evidence type="ECO:0000313" key="10">
    <source>
        <dbReference type="Proteomes" id="UP001500936"/>
    </source>
</evidence>
<keyword evidence="10" id="KW-1185">Reference proteome</keyword>
<dbReference type="Pfam" id="PF02518">
    <property type="entry name" value="HATPase_c"/>
    <property type="match status" value="1"/>
</dbReference>
<dbReference type="InterPro" id="IPR050482">
    <property type="entry name" value="Sensor_HK_TwoCompSys"/>
</dbReference>
<evidence type="ECO:0000259" key="8">
    <source>
        <dbReference type="PROSITE" id="PS50109"/>
    </source>
</evidence>
<evidence type="ECO:0000256" key="7">
    <source>
        <dbReference type="SAM" id="Phobius"/>
    </source>
</evidence>
<evidence type="ECO:0000256" key="1">
    <source>
        <dbReference type="ARBA" id="ARBA00000085"/>
    </source>
</evidence>
<accession>A0ABP8KRR4</accession>
<dbReference type="InterPro" id="IPR004358">
    <property type="entry name" value="Sig_transdc_His_kin-like_C"/>
</dbReference>
<dbReference type="InterPro" id="IPR005467">
    <property type="entry name" value="His_kinase_dom"/>
</dbReference>
<dbReference type="Gene3D" id="3.30.565.10">
    <property type="entry name" value="Histidine kinase-like ATPase, C-terminal domain"/>
    <property type="match status" value="1"/>
</dbReference>
<dbReference type="CDD" id="cd16917">
    <property type="entry name" value="HATPase_UhpB-NarQ-NarX-like"/>
    <property type="match status" value="1"/>
</dbReference>
<comment type="caution">
    <text evidence="9">The sequence shown here is derived from an EMBL/GenBank/DDBJ whole genome shotgun (WGS) entry which is preliminary data.</text>
</comment>
<dbReference type="PRINTS" id="PR00344">
    <property type="entry name" value="BCTRLSENSOR"/>
</dbReference>
<dbReference type="EMBL" id="BAABHB010000012">
    <property type="protein sequence ID" value="GAA4414614.1"/>
    <property type="molecule type" value="Genomic_DNA"/>
</dbReference>
<feature type="coiled-coil region" evidence="6">
    <location>
        <begin position="338"/>
        <end position="404"/>
    </location>
</feature>
<keyword evidence="7" id="KW-1133">Transmembrane helix</keyword>
<dbReference type="Proteomes" id="UP001500936">
    <property type="component" value="Unassembled WGS sequence"/>
</dbReference>
<feature type="transmembrane region" description="Helical" evidence="7">
    <location>
        <begin position="365"/>
        <end position="382"/>
    </location>
</feature>
<sequence>MPKLQRLQVIDSLKIVLKNLNQQKPSFRRDTALFYTLDRYFYHYSQINHPHYELAKVQALFADSLYRIATRTHWQPGIAIATVWGAEALLNREKDELAFTEFIKAEELCEKQQLAAEQGLVLIHLAACLVYRKDNTQQQWDKAMSYMKKALHIAQQHNLPVIFHQYHNYMGDFYVIRQQYAEALRFYQAEEPLFVKYPNLFGKATNTAYLGICYLHLGYDQKAQHYFDKFFKLVNPDYGTYANYLYHTVLSEIGNYYLHNRKDYHKALFYQAKYERILPERPLFQQMTHYEAMYQIYEGLGNHKQALRYYQKFATLRAQAKTDEVNHKLKEIETRFNVQQKEAQIRTLQNQQLQAENDRQRTEQLLLFTLTALLILFLAFLLRANRLARKAAQAELRLSEAREETTVRTLEAQEAERRRLATDLHDDIGTSLVALCGQLSANEPARQLLNTIITDVRTVSHNLMPTELHDLGLTDALDEVARRLETASGIRFLFLSAGQPVALSPAAELTLYRLVQELMTNIVRHSGATEATVQFVYHEKHLNITVEDNGKGFDSESTKGGSGIGLKSLSSRVAWLEGQVAIDSGATGTTIRLDIPYTHKG</sequence>
<keyword evidence="7" id="KW-0812">Transmembrane</keyword>
<dbReference type="SMART" id="SM00387">
    <property type="entry name" value="HATPase_c"/>
    <property type="match status" value="1"/>
</dbReference>
<dbReference type="PANTHER" id="PTHR24421">
    <property type="entry name" value="NITRATE/NITRITE SENSOR PROTEIN NARX-RELATED"/>
    <property type="match status" value="1"/>
</dbReference>
<gene>
    <name evidence="9" type="ORF">GCM10023187_44330</name>
</gene>
<evidence type="ECO:0000256" key="6">
    <source>
        <dbReference type="SAM" id="Coils"/>
    </source>
</evidence>
<evidence type="ECO:0000256" key="2">
    <source>
        <dbReference type="ARBA" id="ARBA00012438"/>
    </source>
</evidence>
<proteinExistence type="predicted"/>
<dbReference type="SUPFAM" id="SSF48452">
    <property type="entry name" value="TPR-like"/>
    <property type="match status" value="1"/>
</dbReference>
<evidence type="ECO:0000313" key="9">
    <source>
        <dbReference type="EMBL" id="GAA4414614.1"/>
    </source>
</evidence>
<dbReference type="EC" id="2.7.13.3" evidence="2"/>
<evidence type="ECO:0000256" key="3">
    <source>
        <dbReference type="ARBA" id="ARBA00022679"/>
    </source>
</evidence>
<organism evidence="9 10">
    <name type="scientific">Nibrella viscosa</name>
    <dbReference type="NCBI Taxonomy" id="1084524"/>
    <lineage>
        <taxon>Bacteria</taxon>
        <taxon>Pseudomonadati</taxon>
        <taxon>Bacteroidota</taxon>
        <taxon>Cytophagia</taxon>
        <taxon>Cytophagales</taxon>
        <taxon>Spirosomataceae</taxon>
        <taxon>Nibrella</taxon>
    </lineage>
</organism>
<evidence type="ECO:0000256" key="4">
    <source>
        <dbReference type="ARBA" id="ARBA00022777"/>
    </source>
</evidence>
<dbReference type="Gene3D" id="1.25.40.10">
    <property type="entry name" value="Tetratricopeptide repeat domain"/>
    <property type="match status" value="1"/>
</dbReference>